<dbReference type="KEGG" id="cazo:G3A45_02670"/>
<accession>A0A6P1YBT7</accession>
<gene>
    <name evidence="1" type="primary">yqfC</name>
    <name evidence="1" type="ORF">G3A45_02670</name>
</gene>
<dbReference type="NCBIfam" id="TIGR02856">
    <property type="entry name" value="spore_yqfC"/>
    <property type="match status" value="1"/>
</dbReference>
<sequence length="92" mass="10538">MKKRVEDIKSTISDVLELPKDIVLDLPRITLIGNLQLYIENHKGIIEYSKQRIRINTNIGILRIVGNNLTIRTIVTEEIIIVGEIEVVEFIS</sequence>
<name>A0A6P1YBT7_9FIRM</name>
<proteinExistence type="predicted"/>
<dbReference type="Proteomes" id="UP000464452">
    <property type="component" value="Chromosome"/>
</dbReference>
<reference evidence="1 2" key="1">
    <citation type="submission" date="2020-02" db="EMBL/GenBank/DDBJ databases">
        <title>Thermophilic hydrogen producing bacteria, Caloranaerobacter azorensis.</title>
        <authorList>
            <person name="Baek K."/>
        </authorList>
    </citation>
    <scope>NUCLEOTIDE SEQUENCE [LARGE SCALE GENOMIC DNA]</scope>
    <source>
        <strain evidence="1 2">T3-1</strain>
    </source>
</reference>
<evidence type="ECO:0000313" key="1">
    <source>
        <dbReference type="EMBL" id="QIB26308.1"/>
    </source>
</evidence>
<dbReference type="InterPro" id="IPR022476">
    <property type="entry name" value="Spore_YabP/YqfC"/>
</dbReference>
<dbReference type="RefSeq" id="WP_163234418.1">
    <property type="nucleotide sequence ID" value="NZ_CP048617.1"/>
</dbReference>
<dbReference type="EMBL" id="CP048617">
    <property type="protein sequence ID" value="QIB26308.1"/>
    <property type="molecule type" value="Genomic_DNA"/>
</dbReference>
<protein>
    <submittedName>
        <fullName evidence="1">Sporulation protein YqfC</fullName>
    </submittedName>
</protein>
<organism evidence="1 2">
    <name type="scientific">Caloranaerobacter azorensis</name>
    <dbReference type="NCBI Taxonomy" id="116090"/>
    <lineage>
        <taxon>Bacteria</taxon>
        <taxon>Bacillati</taxon>
        <taxon>Bacillota</taxon>
        <taxon>Tissierellia</taxon>
        <taxon>Tissierellales</taxon>
        <taxon>Thermohalobacteraceae</taxon>
        <taxon>Caloranaerobacter</taxon>
    </lineage>
</organism>
<evidence type="ECO:0000313" key="2">
    <source>
        <dbReference type="Proteomes" id="UP000464452"/>
    </source>
</evidence>
<dbReference type="Pfam" id="PF07873">
    <property type="entry name" value="YabP"/>
    <property type="match status" value="1"/>
</dbReference>
<dbReference type="InterPro" id="IPR022477">
    <property type="entry name" value="Spore_YqfC"/>
</dbReference>
<dbReference type="AlphaFoldDB" id="A0A6P1YBT7"/>